<organism evidence="2 3">
    <name type="scientific">Knoellia koreensis</name>
    <dbReference type="NCBI Taxonomy" id="2730921"/>
    <lineage>
        <taxon>Bacteria</taxon>
        <taxon>Bacillati</taxon>
        <taxon>Actinomycetota</taxon>
        <taxon>Actinomycetes</taxon>
        <taxon>Micrococcales</taxon>
        <taxon>Intrasporangiaceae</taxon>
        <taxon>Knoellia</taxon>
    </lineage>
</organism>
<dbReference type="InterPro" id="IPR029068">
    <property type="entry name" value="Glyas_Bleomycin-R_OHBP_Dase"/>
</dbReference>
<keyword evidence="3" id="KW-1185">Reference proteome</keyword>
<dbReference type="Pfam" id="PF00903">
    <property type="entry name" value="Glyoxalase"/>
    <property type="match status" value="1"/>
</dbReference>
<evidence type="ECO:0000313" key="3">
    <source>
        <dbReference type="Proteomes" id="UP000588586"/>
    </source>
</evidence>
<dbReference type="PROSITE" id="PS51819">
    <property type="entry name" value="VOC"/>
    <property type="match status" value="1"/>
</dbReference>
<dbReference type="Gene3D" id="3.10.180.10">
    <property type="entry name" value="2,3-Dihydroxybiphenyl 1,2-Dioxygenase, domain 1"/>
    <property type="match status" value="1"/>
</dbReference>
<dbReference type="InterPro" id="IPR004360">
    <property type="entry name" value="Glyas_Fos-R_dOase_dom"/>
</dbReference>
<feature type="domain" description="VOC" evidence="1">
    <location>
        <begin position="4"/>
        <end position="119"/>
    </location>
</feature>
<dbReference type="SUPFAM" id="SSF54593">
    <property type="entry name" value="Glyoxalase/Bleomycin resistance protein/Dihydroxybiphenyl dioxygenase"/>
    <property type="match status" value="1"/>
</dbReference>
<dbReference type="InterPro" id="IPR037523">
    <property type="entry name" value="VOC_core"/>
</dbReference>
<gene>
    <name evidence="2" type="ORF">HJG52_12775</name>
</gene>
<comment type="caution">
    <text evidence="2">The sequence shown here is derived from an EMBL/GenBank/DDBJ whole genome shotgun (WGS) entry which is preliminary data.</text>
</comment>
<dbReference type="Proteomes" id="UP000588586">
    <property type="component" value="Unassembled WGS sequence"/>
</dbReference>
<dbReference type="EMBL" id="JABEPQ010000002">
    <property type="protein sequence ID" value="NNM46877.1"/>
    <property type="molecule type" value="Genomic_DNA"/>
</dbReference>
<protein>
    <submittedName>
        <fullName evidence="2">Glyoxalase</fullName>
    </submittedName>
</protein>
<evidence type="ECO:0000313" key="2">
    <source>
        <dbReference type="EMBL" id="NNM46877.1"/>
    </source>
</evidence>
<dbReference type="PANTHER" id="PTHR36437:SF2">
    <property type="entry name" value="GLYOXALASE_BLEOMYCIN RESISTANCE PROTEIN_DIOXYGENASE"/>
    <property type="match status" value="1"/>
</dbReference>
<evidence type="ECO:0000259" key="1">
    <source>
        <dbReference type="PROSITE" id="PS51819"/>
    </source>
</evidence>
<dbReference type="RefSeq" id="WP_171244165.1">
    <property type="nucleotide sequence ID" value="NZ_JABEPQ010000002.1"/>
</dbReference>
<proteinExistence type="predicted"/>
<reference evidence="2 3" key="1">
    <citation type="submission" date="2020-04" db="EMBL/GenBank/DDBJ databases">
        <title>Knoellia sp. isolate from air conditioner.</title>
        <authorList>
            <person name="Chea S."/>
            <person name="Kim D.-U."/>
        </authorList>
    </citation>
    <scope>NUCLEOTIDE SEQUENCE [LARGE SCALE GENOMIC DNA]</scope>
    <source>
        <strain evidence="2 3">DB2414S</strain>
    </source>
</reference>
<dbReference type="AlphaFoldDB" id="A0A849HQL0"/>
<dbReference type="PANTHER" id="PTHR36437">
    <property type="entry name" value="GLYOXALASE/BLEOMYCIN RESISTANCE PROTEIN/DIOXYGENASE"/>
    <property type="match status" value="1"/>
</dbReference>
<name>A0A849HQL0_9MICO</name>
<accession>A0A849HQL0</accession>
<sequence length="123" mass="13857">MDFRIELIPINVSDVDRAREFYGEKVGWNIDHDQTPVEGLRFVQVTPPGSAASFCFGTNLQMLPEGQTQHIQIVVDDADAAHDYLVERGVEATAVEDLAWGRFTHFSDPDGNQWSLQQLPQRS</sequence>